<feature type="domain" description="EF-hand" evidence="1">
    <location>
        <begin position="5"/>
        <end position="40"/>
    </location>
</feature>
<gene>
    <name evidence="2" type="ORF">HG542_03085</name>
</gene>
<evidence type="ECO:0000313" key="3">
    <source>
        <dbReference type="Proteomes" id="UP000587462"/>
    </source>
</evidence>
<dbReference type="Pfam" id="PF13202">
    <property type="entry name" value="EF-hand_5"/>
    <property type="match status" value="1"/>
</dbReference>
<name>A0A7Y7B080_STRMO</name>
<evidence type="ECO:0000259" key="1">
    <source>
        <dbReference type="PROSITE" id="PS50222"/>
    </source>
</evidence>
<dbReference type="SMART" id="SM00054">
    <property type="entry name" value="EFh"/>
    <property type="match status" value="3"/>
</dbReference>
<sequence length="182" mass="19522">MTSEVLRERYAHRFRAHDTDGDGWVSQDDFVRRARQLVDGLGEPADSARAKALVDGVRESWRSIADIAGVPVDGRIDEERFVAALAGAYDSGIVADIMRPSVAAHVALVDRDGNGRVDEGEFVAAQQAAGIGADDARTAFSLLDRDKDGMLAISEWQSAVLEFYTSTGSDVPGVRVLGMKAG</sequence>
<comment type="caution">
    <text evidence="2">The sequence shown here is derived from an EMBL/GenBank/DDBJ whole genome shotgun (WGS) entry which is preliminary data.</text>
</comment>
<dbReference type="AlphaFoldDB" id="A0A7Y7B080"/>
<dbReference type="InterPro" id="IPR018247">
    <property type="entry name" value="EF_Hand_1_Ca_BS"/>
</dbReference>
<dbReference type="GO" id="GO:0005509">
    <property type="term" value="F:calcium ion binding"/>
    <property type="evidence" value="ECO:0007669"/>
    <property type="project" value="InterPro"/>
</dbReference>
<dbReference type="PROSITE" id="PS00018">
    <property type="entry name" value="EF_HAND_1"/>
    <property type="match status" value="2"/>
</dbReference>
<feature type="domain" description="EF-hand" evidence="1">
    <location>
        <begin position="131"/>
        <end position="166"/>
    </location>
</feature>
<keyword evidence="3" id="KW-1185">Reference proteome</keyword>
<dbReference type="Pfam" id="PF13833">
    <property type="entry name" value="EF-hand_8"/>
    <property type="match status" value="1"/>
</dbReference>
<dbReference type="Proteomes" id="UP000587462">
    <property type="component" value="Unassembled WGS sequence"/>
</dbReference>
<dbReference type="InterPro" id="IPR002048">
    <property type="entry name" value="EF_hand_dom"/>
</dbReference>
<dbReference type="Gene3D" id="1.10.238.10">
    <property type="entry name" value="EF-hand"/>
    <property type="match status" value="1"/>
</dbReference>
<accession>A0A7Y7B080</accession>
<evidence type="ECO:0000313" key="2">
    <source>
        <dbReference type="EMBL" id="NVK76640.1"/>
    </source>
</evidence>
<organism evidence="2 3">
    <name type="scientific">Streptomyces morookaense</name>
    <name type="common">Streptoverticillium morookaense</name>
    <dbReference type="NCBI Taxonomy" id="1970"/>
    <lineage>
        <taxon>Bacteria</taxon>
        <taxon>Bacillati</taxon>
        <taxon>Actinomycetota</taxon>
        <taxon>Actinomycetes</taxon>
        <taxon>Kitasatosporales</taxon>
        <taxon>Streptomycetaceae</taxon>
        <taxon>Streptomyces</taxon>
    </lineage>
</organism>
<dbReference type="RefSeq" id="WP_171078420.1">
    <property type="nucleotide sequence ID" value="NZ_BNBU01000001.1"/>
</dbReference>
<proteinExistence type="predicted"/>
<protein>
    <submittedName>
        <fullName evidence="2">EF-hand domain-containing protein</fullName>
    </submittedName>
</protein>
<reference evidence="2 3" key="1">
    <citation type="submission" date="2020-04" db="EMBL/GenBank/DDBJ databases">
        <title>Draft Genome Sequence of Streptomyces morookaense DSM 40503, an 8-azaguanine-producing strain.</title>
        <authorList>
            <person name="Qi J."/>
            <person name="Gao J.-M."/>
        </authorList>
    </citation>
    <scope>NUCLEOTIDE SEQUENCE [LARGE SCALE GENOMIC DNA]</scope>
    <source>
        <strain evidence="2 3">DSM 40503</strain>
    </source>
</reference>
<dbReference type="SUPFAM" id="SSF47473">
    <property type="entry name" value="EF-hand"/>
    <property type="match status" value="1"/>
</dbReference>
<dbReference type="EMBL" id="JABBXF010000004">
    <property type="protein sequence ID" value="NVK76640.1"/>
    <property type="molecule type" value="Genomic_DNA"/>
</dbReference>
<dbReference type="InterPro" id="IPR011992">
    <property type="entry name" value="EF-hand-dom_pair"/>
</dbReference>
<dbReference type="PROSITE" id="PS50222">
    <property type="entry name" value="EF_HAND_2"/>
    <property type="match status" value="2"/>
</dbReference>